<keyword evidence="2" id="KW-1185">Reference proteome</keyword>
<sequence>MTAEASMHSVQYNNQDDKMSTVQANWIQVKTIYYREPVHHRIPAKHFYQARSKATLRGPLKLLQVPGFLQEWCIVAFPSMAPPDLSAYAGSEFFQAK</sequence>
<name>A0ABD0JHV1_9CAEN</name>
<dbReference type="EMBL" id="JACVVK020000435">
    <property type="protein sequence ID" value="KAK7474507.1"/>
    <property type="molecule type" value="Genomic_DNA"/>
</dbReference>
<evidence type="ECO:0000313" key="1">
    <source>
        <dbReference type="EMBL" id="KAK7474507.1"/>
    </source>
</evidence>
<gene>
    <name evidence="1" type="ORF">BaRGS_00034261</name>
</gene>
<organism evidence="1 2">
    <name type="scientific">Batillaria attramentaria</name>
    <dbReference type="NCBI Taxonomy" id="370345"/>
    <lineage>
        <taxon>Eukaryota</taxon>
        <taxon>Metazoa</taxon>
        <taxon>Spiralia</taxon>
        <taxon>Lophotrochozoa</taxon>
        <taxon>Mollusca</taxon>
        <taxon>Gastropoda</taxon>
        <taxon>Caenogastropoda</taxon>
        <taxon>Sorbeoconcha</taxon>
        <taxon>Cerithioidea</taxon>
        <taxon>Batillariidae</taxon>
        <taxon>Batillaria</taxon>
    </lineage>
</organism>
<dbReference type="Proteomes" id="UP001519460">
    <property type="component" value="Unassembled WGS sequence"/>
</dbReference>
<accession>A0ABD0JHV1</accession>
<reference evidence="1 2" key="1">
    <citation type="journal article" date="2023" name="Sci. Data">
        <title>Genome assembly of the Korean intertidal mud-creeper Batillaria attramentaria.</title>
        <authorList>
            <person name="Patra A.K."/>
            <person name="Ho P.T."/>
            <person name="Jun S."/>
            <person name="Lee S.J."/>
            <person name="Kim Y."/>
            <person name="Won Y.J."/>
        </authorList>
    </citation>
    <scope>NUCLEOTIDE SEQUENCE [LARGE SCALE GENOMIC DNA]</scope>
    <source>
        <strain evidence="1">Wonlab-2016</strain>
    </source>
</reference>
<comment type="caution">
    <text evidence="1">The sequence shown here is derived from an EMBL/GenBank/DDBJ whole genome shotgun (WGS) entry which is preliminary data.</text>
</comment>
<evidence type="ECO:0000313" key="2">
    <source>
        <dbReference type="Proteomes" id="UP001519460"/>
    </source>
</evidence>
<dbReference type="AlphaFoldDB" id="A0ABD0JHV1"/>
<protein>
    <submittedName>
        <fullName evidence="1">Uncharacterized protein</fullName>
    </submittedName>
</protein>
<proteinExistence type="predicted"/>